<sequence length="468" mass="50932">MAFKDHVLLCWVDGFHTRNDTRGSTQQVSALRRASPRPSVVPCARALGEPRRDGWPLLPGRACLANRPLAVGFVLVCNVIVLRQVPPHVPGATPAPDIVRLDWSSRRRGASAGGCPWQQATPIGFPAAEYIRRSPPISLTGVGAPVRPRVDADTGAIVEYNPLHIVRLPEFDSDGQVGAIAVFDNAFITVHPGRGFVVYDCFVYWYQGGCWSYETKLAFGPLEERPELAGMFGKGAGDHVFLQGTVVALLQFWAAGNYYHTMMEAVVRLAIVHTYLIDNAAARVLVETNMPQVWHFVLDLLGVDRGRLIEYQSDKLHAVEHLLVPTVPDCFVAHGAAQRAMRTLLREGYRRLYPNAGRGPGVVVHARTDGARIVANHEELVAALKSEFGAEDIAEFRPGAAMPDAAGLHYAARVVVAPHGAGLANMLFMDAGTAIVELHPPHGNGWTNHGPHAVNECFAISAHRLGIR</sequence>
<geneLocation type="mitochondrion" evidence="5"/>
<dbReference type="Pfam" id="PF04577">
    <property type="entry name" value="Glyco_transf_61"/>
    <property type="match status" value="1"/>
</dbReference>
<dbReference type="InterPro" id="IPR049625">
    <property type="entry name" value="Glyco_transf_61_cat"/>
</dbReference>
<evidence type="ECO:0000256" key="3">
    <source>
        <dbReference type="ARBA" id="ARBA00023180"/>
    </source>
</evidence>
<keyword evidence="2" id="KW-0808">Transferase</keyword>
<keyword evidence="5" id="KW-0496">Mitochondrion</keyword>
<accession>A0A3P3YLR0</accession>
<dbReference type="PANTHER" id="PTHR20961">
    <property type="entry name" value="GLYCOSYLTRANSFERASE"/>
    <property type="match status" value="1"/>
</dbReference>
<keyword evidence="3" id="KW-0325">Glycoprotein</keyword>
<organism evidence="5 6">
    <name type="scientific">Plasmodiophora brassicae</name>
    <name type="common">Clubroot disease agent</name>
    <dbReference type="NCBI Taxonomy" id="37360"/>
    <lineage>
        <taxon>Eukaryota</taxon>
        <taxon>Sar</taxon>
        <taxon>Rhizaria</taxon>
        <taxon>Endomyxa</taxon>
        <taxon>Phytomyxea</taxon>
        <taxon>Plasmodiophorida</taxon>
        <taxon>Plasmodiophoridae</taxon>
        <taxon>Plasmodiophora</taxon>
    </lineage>
</organism>
<gene>
    <name evidence="5" type="ORF">PLBR_LOCUS8358</name>
</gene>
<dbReference type="GO" id="GO:0016757">
    <property type="term" value="F:glycosyltransferase activity"/>
    <property type="evidence" value="ECO:0007669"/>
    <property type="project" value="UniProtKB-KW"/>
</dbReference>
<dbReference type="EMBL" id="OVEO01000016">
    <property type="protein sequence ID" value="SPR01143.1"/>
    <property type="molecule type" value="Genomic_DNA"/>
</dbReference>
<feature type="domain" description="Glycosyltransferase 61 catalytic" evidence="4">
    <location>
        <begin position="258"/>
        <end position="436"/>
    </location>
</feature>
<name>A0A3P3YLR0_PLABS</name>
<reference evidence="5 6" key="1">
    <citation type="submission" date="2018-03" db="EMBL/GenBank/DDBJ databases">
        <authorList>
            <person name="Fogelqvist J."/>
        </authorList>
    </citation>
    <scope>NUCLEOTIDE SEQUENCE [LARGE SCALE GENOMIC DNA]</scope>
</reference>
<dbReference type="Proteomes" id="UP000290189">
    <property type="component" value="Unassembled WGS sequence"/>
</dbReference>
<evidence type="ECO:0000313" key="6">
    <source>
        <dbReference type="Proteomes" id="UP000290189"/>
    </source>
</evidence>
<dbReference type="AlphaFoldDB" id="A0A3P3YLR0"/>
<proteinExistence type="predicted"/>
<evidence type="ECO:0000256" key="1">
    <source>
        <dbReference type="ARBA" id="ARBA00022676"/>
    </source>
</evidence>
<evidence type="ECO:0000313" key="5">
    <source>
        <dbReference type="EMBL" id="SPR01143.1"/>
    </source>
</evidence>
<dbReference type="InterPro" id="IPR007657">
    <property type="entry name" value="Glycosyltransferase_61"/>
</dbReference>
<evidence type="ECO:0000256" key="2">
    <source>
        <dbReference type="ARBA" id="ARBA00022679"/>
    </source>
</evidence>
<evidence type="ECO:0000259" key="4">
    <source>
        <dbReference type="Pfam" id="PF04577"/>
    </source>
</evidence>
<keyword evidence="1" id="KW-0328">Glycosyltransferase</keyword>
<protein>
    <recommendedName>
        <fullName evidence="4">Glycosyltransferase 61 catalytic domain-containing protein</fullName>
    </recommendedName>
</protein>